<organism evidence="1">
    <name type="scientific">viral metagenome</name>
    <dbReference type="NCBI Taxonomy" id="1070528"/>
    <lineage>
        <taxon>unclassified sequences</taxon>
        <taxon>metagenomes</taxon>
        <taxon>organismal metagenomes</taxon>
    </lineage>
</organism>
<proteinExistence type="predicted"/>
<dbReference type="EMBL" id="MN740556">
    <property type="protein sequence ID" value="QHU33364.1"/>
    <property type="molecule type" value="Genomic_DNA"/>
</dbReference>
<accession>A0A6C0LUX1</accession>
<protein>
    <submittedName>
        <fullName evidence="1">Uncharacterized protein</fullName>
    </submittedName>
</protein>
<sequence>MEDNKAKASILDSLITSIDNNKQIVLYIGRGKNGSACELNYDPEQLFILTLDKEIKYNPDLVVDCTDFGFWNEITKRVNHIIIDDNVMHHMSPLFDKEKDFLIALKRIINPGGSLYLVPAKTKFGCEIESPIYSLFGIKCNIICFSNKQFGKLLNDSFNDEVLKKIEGYEIFSKQIVHLNEQYPHWISGQVDCFYQFIC</sequence>
<name>A0A6C0LUX1_9ZZZZ</name>
<reference evidence="1" key="1">
    <citation type="journal article" date="2020" name="Nature">
        <title>Giant virus diversity and host interactions through global metagenomics.</title>
        <authorList>
            <person name="Schulz F."/>
            <person name="Roux S."/>
            <person name="Paez-Espino D."/>
            <person name="Jungbluth S."/>
            <person name="Walsh D.A."/>
            <person name="Denef V.J."/>
            <person name="McMahon K.D."/>
            <person name="Konstantinidis K.T."/>
            <person name="Eloe-Fadrosh E.A."/>
            <person name="Kyrpides N.C."/>
            <person name="Woyke T."/>
        </authorList>
    </citation>
    <scope>NUCLEOTIDE SEQUENCE</scope>
    <source>
        <strain evidence="1">GVMAG-S-1014582-52</strain>
    </source>
</reference>
<evidence type="ECO:0000313" key="1">
    <source>
        <dbReference type="EMBL" id="QHU33364.1"/>
    </source>
</evidence>
<dbReference type="AlphaFoldDB" id="A0A6C0LUX1"/>